<organism evidence="1 2">
    <name type="scientific">Danaus plexippus plexippus</name>
    <dbReference type="NCBI Taxonomy" id="278856"/>
    <lineage>
        <taxon>Eukaryota</taxon>
        <taxon>Metazoa</taxon>
        <taxon>Ecdysozoa</taxon>
        <taxon>Arthropoda</taxon>
        <taxon>Hexapoda</taxon>
        <taxon>Insecta</taxon>
        <taxon>Pterygota</taxon>
        <taxon>Neoptera</taxon>
        <taxon>Endopterygota</taxon>
        <taxon>Lepidoptera</taxon>
        <taxon>Glossata</taxon>
        <taxon>Ditrysia</taxon>
        <taxon>Papilionoidea</taxon>
        <taxon>Nymphalidae</taxon>
        <taxon>Danainae</taxon>
        <taxon>Danaini</taxon>
        <taxon>Danaina</taxon>
        <taxon>Danaus</taxon>
        <taxon>Danaus</taxon>
    </lineage>
</organism>
<dbReference type="KEGG" id="dpl:KGM_213571"/>
<dbReference type="PANTHER" id="PTHR12480:SF13">
    <property type="entry name" value="LD14533P"/>
    <property type="match status" value="1"/>
</dbReference>
<accession>A0A212FP60</accession>
<dbReference type="Proteomes" id="UP000007151">
    <property type="component" value="Unassembled WGS sequence"/>
</dbReference>
<dbReference type="EMBL" id="AGBW02003612">
    <property type="protein sequence ID" value="OWR55531.1"/>
    <property type="molecule type" value="Genomic_DNA"/>
</dbReference>
<dbReference type="Gene3D" id="2.60.120.650">
    <property type="entry name" value="Cupin"/>
    <property type="match status" value="1"/>
</dbReference>
<proteinExistence type="predicted"/>
<dbReference type="SUPFAM" id="SSF51197">
    <property type="entry name" value="Clavaminate synthase-like"/>
    <property type="match status" value="1"/>
</dbReference>
<dbReference type="InterPro" id="IPR050910">
    <property type="entry name" value="JMJD6_ArgDemeth/LysHydrox"/>
</dbReference>
<keyword evidence="2" id="KW-1185">Reference proteome</keyword>
<evidence type="ECO:0000313" key="1">
    <source>
        <dbReference type="EMBL" id="OWR55531.1"/>
    </source>
</evidence>
<comment type="caution">
    <text evidence="1">The sequence shown here is derived from an EMBL/GenBank/DDBJ whole genome shotgun (WGS) entry which is preliminary data.</text>
</comment>
<evidence type="ECO:0000313" key="2">
    <source>
        <dbReference type="Proteomes" id="UP000007151"/>
    </source>
</evidence>
<gene>
    <name evidence="1" type="ORF">KGM_213571</name>
</gene>
<dbReference type="GO" id="GO:0016706">
    <property type="term" value="F:2-oxoglutarate-dependent dioxygenase activity"/>
    <property type="evidence" value="ECO:0007669"/>
    <property type="project" value="TreeGrafter"/>
</dbReference>
<dbReference type="PANTHER" id="PTHR12480">
    <property type="entry name" value="ARGININE DEMETHYLASE AND LYSYL-HYDROXYLASE JMJD"/>
    <property type="match status" value="1"/>
</dbReference>
<dbReference type="FunCoup" id="A0A212FP60">
    <property type="interactions" value="12"/>
</dbReference>
<dbReference type="eggNOG" id="ENOG502QS9X">
    <property type="taxonomic scope" value="Eukaryota"/>
</dbReference>
<sequence>MKIENEEKSIIYHKIRTLQKIAFDKGIENVLNTQFNCDITHKSGHILYNKTLISVSVAFISLLVASSVIEYLLSARCLLPINHLVWEATRPLADCGYCENVTKPLILWNVTRYSFKKYAYSSKPIIVKNAIKHWSASKVFSINFFKTLYEQTPQSYESLENGCQFLNFKSDLFTLKEVFEMPKARVSNQFGQEPWYVGWGNCHPTILSKVREYYSIPEFLPEDAEFPATENIFIGYEMGAVMHLDYIPRLMWQGQVKGNKTWLIKPVPECENSCSEIKFYVEPGDVVLLDTRLWYHSTTIPKGQLSLTVQSEYG</sequence>
<dbReference type="STRING" id="278856.A0A212FP60"/>
<reference evidence="1 2" key="1">
    <citation type="journal article" date="2011" name="Cell">
        <title>The monarch butterfly genome yields insights into long-distance migration.</title>
        <authorList>
            <person name="Zhan S."/>
            <person name="Merlin C."/>
            <person name="Boore J.L."/>
            <person name="Reppert S.M."/>
        </authorList>
    </citation>
    <scope>NUCLEOTIDE SEQUENCE [LARGE SCALE GENOMIC DNA]</scope>
    <source>
        <strain evidence="1">F-2</strain>
    </source>
</reference>
<name>A0A212FP60_DANPL</name>
<dbReference type="AlphaFoldDB" id="A0A212FP60"/>
<dbReference type="OrthoDB" id="47883at2759"/>
<protein>
    <submittedName>
        <fullName evidence="1">Uncharacterized protein</fullName>
    </submittedName>
</protein>